<dbReference type="Proteomes" id="UP000095286">
    <property type="component" value="Unplaced"/>
</dbReference>
<protein>
    <submittedName>
        <fullName evidence="2">Neur_chan_LBD domain-containing protein</fullName>
    </submittedName>
</protein>
<dbReference type="WBParaSite" id="RSKR_0000867300.1">
    <property type="protein sequence ID" value="RSKR_0000867300.1"/>
    <property type="gene ID" value="RSKR_0000867300"/>
</dbReference>
<reference evidence="2" key="1">
    <citation type="submission" date="2016-11" db="UniProtKB">
        <authorList>
            <consortium name="WormBaseParasite"/>
        </authorList>
    </citation>
    <scope>IDENTIFICATION</scope>
    <source>
        <strain evidence="2">KR3021</strain>
    </source>
</reference>
<evidence type="ECO:0000313" key="1">
    <source>
        <dbReference type="Proteomes" id="UP000095286"/>
    </source>
</evidence>
<organism evidence="1 2">
    <name type="scientific">Rhabditophanes sp. KR3021</name>
    <dbReference type="NCBI Taxonomy" id="114890"/>
    <lineage>
        <taxon>Eukaryota</taxon>
        <taxon>Metazoa</taxon>
        <taxon>Ecdysozoa</taxon>
        <taxon>Nematoda</taxon>
        <taxon>Chromadorea</taxon>
        <taxon>Rhabditida</taxon>
        <taxon>Tylenchina</taxon>
        <taxon>Panagrolaimomorpha</taxon>
        <taxon>Strongyloidoidea</taxon>
        <taxon>Alloionematidae</taxon>
        <taxon>Rhabditophanes</taxon>
    </lineage>
</organism>
<sequence>MKRSFLSTDNWLSSKYTKWVPYFFILYQLFSITKIEGGRSALLQADGQFLPHVRLAKDLLDKKRYDNRIRPVVNQSQPTKVNFTMSLYQILAINDKQQSLDLNVWVIQKWNDEFLGWNPHKYGMINSTILPYNSIWLPDTYVYNSVIMNREETERYINVVVDTNYYKRERGSEITLMYPSLYRTSCRLNILYFPYDQQNCTIIISSWTSDKASIDYYPDLPNVNLANYIPNEEWIVVSFTVHRVEKKFVCCPDPWVLLECNLVIRRKPLYYIVNLVVPTSVITLVAVTGFFTPASTSNERREKLSLGIDSLLAMSILMMMVSEQMPTTSDYVPLFGLFYLAIIIIIFIGTIFTAFILNIHLQKAFSRPISPLVAYIFFHKVAIWLKLKPSANLRELWNDTGALYGTDMMSVRKKSAYMMSKRSLKKREGNPISKAIKLENGSKICKLNDLSTANLINNYQSYLPNIDDPLSSGNNTQRSIIFDGNGKGASTSAKANWRRLASKITNRGSDLEINGSKVKIPLTEMNIGGSFRNSQLPCIASLVTDSAFTTRSQAAEIEAIDLKLRRRYALEWEYLAGILDRLLLIIFSILVAVVTLLMVGVGEAIHLSYSYEDANNDDGVVV</sequence>
<name>A0AC35U7G0_9BILA</name>
<evidence type="ECO:0000313" key="2">
    <source>
        <dbReference type="WBParaSite" id="RSKR_0000867300.1"/>
    </source>
</evidence>
<proteinExistence type="predicted"/>
<accession>A0AC35U7G0</accession>